<feature type="domain" description="Beta-lactamase-related" evidence="2">
    <location>
        <begin position="45"/>
        <end position="333"/>
    </location>
</feature>
<dbReference type="InterPro" id="IPR012338">
    <property type="entry name" value="Beta-lactam/transpept-like"/>
</dbReference>
<keyword evidence="1" id="KW-0732">Signal</keyword>
<dbReference type="PANTHER" id="PTHR46825">
    <property type="entry name" value="D-ALANYL-D-ALANINE-CARBOXYPEPTIDASE/ENDOPEPTIDASE AMPH"/>
    <property type="match status" value="1"/>
</dbReference>
<keyword evidence="4" id="KW-1185">Reference proteome</keyword>
<dbReference type="STRING" id="1121898.GCA_000422725_01814"/>
<dbReference type="OrthoDB" id="9793489at2"/>
<dbReference type="SUPFAM" id="SSF56601">
    <property type="entry name" value="beta-lactamase/transpeptidase-like"/>
    <property type="match status" value="1"/>
</dbReference>
<gene>
    <name evidence="3" type="ORF">Q766_03690</name>
</gene>
<name>A0A0A2MR43_9FLAO</name>
<protein>
    <recommendedName>
        <fullName evidence="2">Beta-lactamase-related domain-containing protein</fullName>
    </recommendedName>
</protein>
<dbReference type="InterPro" id="IPR050491">
    <property type="entry name" value="AmpC-like"/>
</dbReference>
<sequence>MKKAFLSLLTFILTLPLMAQHEGAKFEKIDSLLTYLSVNNKFMGSLSIREKDKVVFEKAYGFADLQNKVAATPETKYKIGSITKMFTAAIVFQLIEEKKLALDTKLSEFFPKIKNADKITIADMMDHHSGIYNYTSDSVFMSDPVKLRTRKDMTDLIYKHEPAFEPRTTAAYSNSNYLLLGYIIQDITKKTYKENVTTRIINKIGLKNTYYYGKINPKKKEAYSYSFKDSQWALREEWHETIAGAAGGLQSTPTDLTKFATALFNGKIIKPESLAEMNKMDLGYGRGLFNFSFAERKFVGHNGDIEGFSSVVGYYAKDNMAFSLILNGENYNFNDMVLGILSCYYKLPYRFPNFSMAAVPDSVLKSYEGVYATPTLPFKIDVKVVDGKLRIHADEQGTFYVTAISNTTFTHDAAGVVMEFTPKGFILKQSGTQTVFTKKQ</sequence>
<dbReference type="Pfam" id="PF00144">
    <property type="entry name" value="Beta-lactamase"/>
    <property type="match status" value="1"/>
</dbReference>
<accession>A0A0A2MR43</accession>
<dbReference type="PANTHER" id="PTHR46825:SF9">
    <property type="entry name" value="BETA-LACTAMASE-RELATED DOMAIN-CONTAINING PROTEIN"/>
    <property type="match status" value="1"/>
</dbReference>
<dbReference type="RefSeq" id="WP_026990661.1">
    <property type="nucleotide sequence ID" value="NZ_AUGP01000017.1"/>
</dbReference>
<dbReference type="Gene3D" id="3.40.710.10">
    <property type="entry name" value="DD-peptidase/beta-lactamase superfamily"/>
    <property type="match status" value="1"/>
</dbReference>
<dbReference type="InterPro" id="IPR001466">
    <property type="entry name" value="Beta-lactam-related"/>
</dbReference>
<reference evidence="3 4" key="1">
    <citation type="submission" date="2013-09" db="EMBL/GenBank/DDBJ databases">
        <authorList>
            <person name="Zeng Z."/>
            <person name="Chen C."/>
        </authorList>
    </citation>
    <scope>NUCLEOTIDE SEQUENCE [LARGE SCALE GENOMIC DNA]</scope>
    <source>
        <strain evidence="3 4">WB 4.1-42</strain>
    </source>
</reference>
<evidence type="ECO:0000313" key="4">
    <source>
        <dbReference type="Proteomes" id="UP000030111"/>
    </source>
</evidence>
<dbReference type="EMBL" id="JRLY01000002">
    <property type="protein sequence ID" value="KGO94051.1"/>
    <property type="molecule type" value="Genomic_DNA"/>
</dbReference>
<evidence type="ECO:0000259" key="2">
    <source>
        <dbReference type="Pfam" id="PF00144"/>
    </source>
</evidence>
<feature type="chain" id="PRO_5001991839" description="Beta-lactamase-related domain-containing protein" evidence="1">
    <location>
        <begin position="20"/>
        <end position="440"/>
    </location>
</feature>
<dbReference type="AlphaFoldDB" id="A0A0A2MR43"/>
<dbReference type="Proteomes" id="UP000030111">
    <property type="component" value="Unassembled WGS sequence"/>
</dbReference>
<dbReference type="eggNOG" id="COG1680">
    <property type="taxonomic scope" value="Bacteria"/>
</dbReference>
<evidence type="ECO:0000313" key="3">
    <source>
        <dbReference type="EMBL" id="KGO94051.1"/>
    </source>
</evidence>
<evidence type="ECO:0000256" key="1">
    <source>
        <dbReference type="SAM" id="SignalP"/>
    </source>
</evidence>
<organism evidence="3 4">
    <name type="scientific">Flavobacterium subsaxonicum WB 4.1-42 = DSM 21790</name>
    <dbReference type="NCBI Taxonomy" id="1121898"/>
    <lineage>
        <taxon>Bacteria</taxon>
        <taxon>Pseudomonadati</taxon>
        <taxon>Bacteroidota</taxon>
        <taxon>Flavobacteriia</taxon>
        <taxon>Flavobacteriales</taxon>
        <taxon>Flavobacteriaceae</taxon>
        <taxon>Flavobacterium</taxon>
    </lineage>
</organism>
<feature type="signal peptide" evidence="1">
    <location>
        <begin position="1"/>
        <end position="19"/>
    </location>
</feature>
<proteinExistence type="predicted"/>
<comment type="caution">
    <text evidence="3">The sequence shown here is derived from an EMBL/GenBank/DDBJ whole genome shotgun (WGS) entry which is preliminary data.</text>
</comment>